<keyword evidence="1" id="KW-0472">Membrane</keyword>
<comment type="caution">
    <text evidence="2">The sequence shown here is derived from an EMBL/GenBank/DDBJ whole genome shotgun (WGS) entry which is preliminary data.</text>
</comment>
<dbReference type="RefSeq" id="WP_203905860.1">
    <property type="nucleotide sequence ID" value="NZ_BOPF01000088.1"/>
</dbReference>
<proteinExistence type="predicted"/>
<protein>
    <submittedName>
        <fullName evidence="2">Uncharacterized protein</fullName>
    </submittedName>
</protein>
<accession>A0A8J3YZD3</accession>
<keyword evidence="3" id="KW-1185">Reference proteome</keyword>
<keyword evidence="1" id="KW-1133">Transmembrane helix</keyword>
<reference evidence="2" key="1">
    <citation type="submission" date="2021-01" db="EMBL/GenBank/DDBJ databases">
        <title>Whole genome shotgun sequence of Virgisporangium aliadipatigenens NBRC 105644.</title>
        <authorList>
            <person name="Komaki H."/>
            <person name="Tamura T."/>
        </authorList>
    </citation>
    <scope>NUCLEOTIDE SEQUENCE</scope>
    <source>
        <strain evidence="2">NBRC 105644</strain>
    </source>
</reference>
<dbReference type="AlphaFoldDB" id="A0A8J3YZD3"/>
<dbReference type="Proteomes" id="UP000619260">
    <property type="component" value="Unassembled WGS sequence"/>
</dbReference>
<organism evidence="2 3">
    <name type="scientific">Virgisporangium aliadipatigenens</name>
    <dbReference type="NCBI Taxonomy" id="741659"/>
    <lineage>
        <taxon>Bacteria</taxon>
        <taxon>Bacillati</taxon>
        <taxon>Actinomycetota</taxon>
        <taxon>Actinomycetes</taxon>
        <taxon>Micromonosporales</taxon>
        <taxon>Micromonosporaceae</taxon>
        <taxon>Virgisporangium</taxon>
    </lineage>
</organism>
<name>A0A8J3YZD3_9ACTN</name>
<sequence length="178" mass="19912">MPTPVDAALIAGTAGILGTLITGTVALLVQRSNQKAELRRREIDAEERARTRFHEARLRVYAEFLEAVSKDGRIALRKITQERQAAGGTHPRDSLSVDEYGLAEHSAQITQQLLREVQLIAMSAEVREAAEELMSIRWGVFVIDVGLENFHDLLSEALEELQRKRMAFIEAAHREIAV</sequence>
<keyword evidence="1" id="KW-0812">Transmembrane</keyword>
<evidence type="ECO:0000313" key="2">
    <source>
        <dbReference type="EMBL" id="GIJ52460.1"/>
    </source>
</evidence>
<evidence type="ECO:0000313" key="3">
    <source>
        <dbReference type="Proteomes" id="UP000619260"/>
    </source>
</evidence>
<dbReference type="EMBL" id="BOPF01000088">
    <property type="protein sequence ID" value="GIJ52460.1"/>
    <property type="molecule type" value="Genomic_DNA"/>
</dbReference>
<evidence type="ECO:0000256" key="1">
    <source>
        <dbReference type="SAM" id="Phobius"/>
    </source>
</evidence>
<gene>
    <name evidence="2" type="ORF">Val02_93460</name>
</gene>
<feature type="transmembrane region" description="Helical" evidence="1">
    <location>
        <begin position="6"/>
        <end position="29"/>
    </location>
</feature>